<proteinExistence type="inferred from homology"/>
<dbReference type="GO" id="GO:0005975">
    <property type="term" value="P:carbohydrate metabolic process"/>
    <property type="evidence" value="ECO:0007669"/>
    <property type="project" value="InterPro"/>
</dbReference>
<dbReference type="PROSITE" id="PS51677">
    <property type="entry name" value="NODB"/>
    <property type="match status" value="1"/>
</dbReference>
<dbReference type="InterPro" id="IPR011330">
    <property type="entry name" value="Glyco_hydro/deAcase_b/a-brl"/>
</dbReference>
<dbReference type="PANTHER" id="PTHR43123:SF1">
    <property type="entry name" value="POLYSACCHARIDE DEACETYLASE-RELATED"/>
    <property type="match status" value="1"/>
</dbReference>
<evidence type="ECO:0000256" key="4">
    <source>
        <dbReference type="ARBA" id="ARBA00032976"/>
    </source>
</evidence>
<organism evidence="6 7">
    <name type="scientific">Oceanibaculum pacificum</name>
    <dbReference type="NCBI Taxonomy" id="580166"/>
    <lineage>
        <taxon>Bacteria</taxon>
        <taxon>Pseudomonadati</taxon>
        <taxon>Pseudomonadota</taxon>
        <taxon>Alphaproteobacteria</taxon>
        <taxon>Rhodospirillales</taxon>
        <taxon>Oceanibaculaceae</taxon>
        <taxon>Oceanibaculum</taxon>
    </lineage>
</organism>
<dbReference type="OrthoDB" id="9787041at2"/>
<gene>
    <name evidence="6" type="ORF">AUP43_04245</name>
</gene>
<comment type="caution">
    <text evidence="6">The sequence shown here is derived from an EMBL/GenBank/DDBJ whole genome shotgun (WGS) entry which is preliminary data.</text>
</comment>
<reference evidence="6 7" key="1">
    <citation type="submission" date="2015-12" db="EMBL/GenBank/DDBJ databases">
        <title>Genome sequence of Oceanibaculum pacificum MCCC 1A02656.</title>
        <authorList>
            <person name="Lu L."/>
            <person name="Lai Q."/>
            <person name="Shao Z."/>
            <person name="Qian P."/>
        </authorList>
    </citation>
    <scope>NUCLEOTIDE SEQUENCE [LARGE SCALE GENOMIC DNA]</scope>
    <source>
        <strain evidence="6 7">MCCC 1A02656</strain>
    </source>
</reference>
<dbReference type="RefSeq" id="WP_067551768.1">
    <property type="nucleotide sequence ID" value="NZ_LPXN01000013.1"/>
</dbReference>
<sequence length="316" mass="35382">MTEDRKLIADALGSAPYPRDLRGHGPTPPDPRWPGGAKIAVSFVVNFEEGGERSILHGDATSEVFLHEVPGGTPRAGLRDEQVESIYDYGMRAGFWRVMRLFAERGIPFTSWAVGMAVARYPEAARAMHEAGHEVASHGWRWIDYSGLPEELERQHMRLAIAAIREATGARPLGWYTGRLSSNTRRLVAEEGGFLYSSDAYDDDLPHWAVEGGKPQLVIPYTLDNNDMKFGQIHGFATGDQFFTYLKDAFDMLYREGEAGSPKMMSVGLHLRLVGRPGRAAALARFLDYVQSHDAVWLPRRIDIARHWMATHPYEG</sequence>
<dbReference type="InterPro" id="IPR002509">
    <property type="entry name" value="NODB_dom"/>
</dbReference>
<evidence type="ECO:0000259" key="5">
    <source>
        <dbReference type="PROSITE" id="PS51677"/>
    </source>
</evidence>
<feature type="domain" description="NodB homology" evidence="5">
    <location>
        <begin position="81"/>
        <end position="299"/>
    </location>
</feature>
<dbReference type="Pfam" id="PF01522">
    <property type="entry name" value="Polysacc_deac_1"/>
    <property type="match status" value="1"/>
</dbReference>
<dbReference type="SUPFAM" id="SSF88713">
    <property type="entry name" value="Glycoside hydrolase/deacetylase"/>
    <property type="match status" value="1"/>
</dbReference>
<evidence type="ECO:0000256" key="3">
    <source>
        <dbReference type="ARBA" id="ARBA00020071"/>
    </source>
</evidence>
<protein>
    <recommendedName>
        <fullName evidence="3">Chitooligosaccharide deacetylase</fullName>
    </recommendedName>
    <alternativeName>
        <fullName evidence="4">Nodulation protein B</fullName>
    </alternativeName>
</protein>
<evidence type="ECO:0000256" key="2">
    <source>
        <dbReference type="ARBA" id="ARBA00010973"/>
    </source>
</evidence>
<evidence type="ECO:0000256" key="1">
    <source>
        <dbReference type="ARBA" id="ARBA00003236"/>
    </source>
</evidence>
<dbReference type="STRING" id="580166.AUP43_04245"/>
<dbReference type="PANTHER" id="PTHR43123">
    <property type="entry name" value="POLYSACCHARIDE DEACETYLASE-RELATED"/>
    <property type="match status" value="1"/>
</dbReference>
<dbReference type="EMBL" id="LPXN01000013">
    <property type="protein sequence ID" value="KZD12572.1"/>
    <property type="molecule type" value="Genomic_DNA"/>
</dbReference>
<keyword evidence="7" id="KW-1185">Reference proteome</keyword>
<evidence type="ECO:0000313" key="6">
    <source>
        <dbReference type="EMBL" id="KZD12572.1"/>
    </source>
</evidence>
<dbReference type="InterPro" id="IPR017625">
    <property type="entry name" value="PuuE"/>
</dbReference>
<comment type="function">
    <text evidence="1">Is involved in generating a small heat-stable compound (Nod), an acylated oligomer of N-acetylglucosamine, that stimulates mitosis in various plant protoplasts.</text>
</comment>
<dbReference type="NCBIfam" id="TIGR03212">
    <property type="entry name" value="uraD_N-term-dom"/>
    <property type="match status" value="1"/>
</dbReference>
<dbReference type="CDD" id="cd10977">
    <property type="entry name" value="CE4_PuuE_SpCDA1"/>
    <property type="match status" value="1"/>
</dbReference>
<dbReference type="GO" id="GO:0016810">
    <property type="term" value="F:hydrolase activity, acting on carbon-nitrogen (but not peptide) bonds"/>
    <property type="evidence" value="ECO:0007669"/>
    <property type="project" value="InterPro"/>
</dbReference>
<evidence type="ECO:0000313" key="7">
    <source>
        <dbReference type="Proteomes" id="UP000076400"/>
    </source>
</evidence>
<dbReference type="Gene3D" id="3.20.20.370">
    <property type="entry name" value="Glycoside hydrolase/deacetylase"/>
    <property type="match status" value="1"/>
</dbReference>
<name>A0A154WGD4_9PROT</name>
<dbReference type="AlphaFoldDB" id="A0A154WGD4"/>
<comment type="similarity">
    <text evidence="2">Belongs to the polysaccharide deacetylase family.</text>
</comment>
<accession>A0A154WGD4</accession>
<dbReference type="Proteomes" id="UP000076400">
    <property type="component" value="Unassembled WGS sequence"/>
</dbReference>